<feature type="compositionally biased region" description="Low complexity" evidence="1">
    <location>
        <begin position="69"/>
        <end position="79"/>
    </location>
</feature>
<reference evidence="3" key="1">
    <citation type="submission" date="2019-06" db="EMBL/GenBank/DDBJ databases">
        <authorList>
            <consortium name="Wellcome Sanger Institute Data Sharing"/>
        </authorList>
    </citation>
    <scope>NUCLEOTIDE SEQUENCE [LARGE SCALE GENOMIC DNA]</scope>
</reference>
<sequence length="535" mass="60829">MKRNKRHTTEQALEIILSDSGTDVILEDSSSEEDSEPQPDNDSDYQLPTEESDEEDEEDEPGPSASTQPPSRGLSRRASAPPPPPPQPEQFSPCAQQKPGKAPAKRRRSDPAATEGERWHNREEKDRKPEPLKFAPAREPGPTFDRTAAWTPLSLFQLFFSASVIRTIIDNTNANAAKRIGAGLKFRWAPLTVRDFYTFLSIIVFSGLVEVHNRADYWRRKWPYNFAFPRENMSRDRFEAILWSLHLSSSEDDEENDRKRQTANYDRLCKIKPLYTEIVAACMAHFQPYRNICVDERMVASKARISMKQYMKDKPTKWGYKLFVLADSATGYTWNFSVYSGKTDKPEGSAGGHGLSYSSVVDLMPFSVLGSGYTLFVDNFYTSPALFQDLHRKNIACCGTIRKNLVGFPNTVSNGFPKNPDRGDIRWIRRDPLLFVKWMDTREVAVCSTLHEAFSGKTVKRKVKEAGVWQTKSIPVPDCILDYNANMGGVDLSDALIGYYSVHHKSMKWYKTFFYHFLDIAIVNSSVGTNALSRY</sequence>
<dbReference type="RefSeq" id="XP_029952486.1">
    <property type="nucleotide sequence ID" value="XM_030096626.1"/>
</dbReference>
<dbReference type="Ensembl" id="ENSSFAT00005030101.1">
    <property type="protein sequence ID" value="ENSSFAP00005029033.1"/>
    <property type="gene ID" value="ENSSFAG00005014775.1"/>
</dbReference>
<evidence type="ECO:0000313" key="4">
    <source>
        <dbReference type="Proteomes" id="UP000472267"/>
    </source>
</evidence>
<dbReference type="PANTHER" id="PTHR46599">
    <property type="entry name" value="PIGGYBAC TRANSPOSABLE ELEMENT-DERIVED PROTEIN 4"/>
    <property type="match status" value="1"/>
</dbReference>
<proteinExistence type="predicted"/>
<accession>A0A672HIF7</accession>
<feature type="region of interest" description="Disordered" evidence="1">
    <location>
        <begin position="1"/>
        <end position="141"/>
    </location>
</feature>
<feature type="compositionally biased region" description="Acidic residues" evidence="1">
    <location>
        <begin position="25"/>
        <end position="43"/>
    </location>
</feature>
<feature type="domain" description="PiggyBac transposable element-derived protein" evidence="2">
    <location>
        <begin position="151"/>
        <end position="525"/>
    </location>
</feature>
<evidence type="ECO:0000259" key="2">
    <source>
        <dbReference type="Pfam" id="PF13843"/>
    </source>
</evidence>
<feature type="compositionally biased region" description="Acidic residues" evidence="1">
    <location>
        <begin position="50"/>
        <end position="61"/>
    </location>
</feature>
<dbReference type="InParanoid" id="A0A672HIF7"/>
<evidence type="ECO:0000256" key="1">
    <source>
        <dbReference type="SAM" id="MobiDB-lite"/>
    </source>
</evidence>
<dbReference type="AlphaFoldDB" id="A0A672HIF7"/>
<dbReference type="OMA" id="DEWSINE"/>
<reference evidence="3" key="2">
    <citation type="submission" date="2025-08" db="UniProtKB">
        <authorList>
            <consortium name="Ensembl"/>
        </authorList>
    </citation>
    <scope>IDENTIFICATION</scope>
</reference>
<dbReference type="InterPro" id="IPR029526">
    <property type="entry name" value="PGBD"/>
</dbReference>
<gene>
    <name evidence="3" type="primary">LOC115392103</name>
</gene>
<feature type="compositionally biased region" description="Basic and acidic residues" evidence="1">
    <location>
        <begin position="115"/>
        <end position="131"/>
    </location>
</feature>
<name>A0A672HIF7_SALFA</name>
<protein>
    <submittedName>
        <fullName evidence="3">PiggyBac transposable element-derived protein 4-like</fullName>
    </submittedName>
</protein>
<dbReference type="Proteomes" id="UP000472267">
    <property type="component" value="Chromosome 7"/>
</dbReference>
<reference evidence="3" key="3">
    <citation type="submission" date="2025-09" db="UniProtKB">
        <authorList>
            <consortium name="Ensembl"/>
        </authorList>
    </citation>
    <scope>IDENTIFICATION</scope>
</reference>
<dbReference type="GeneID" id="115392103"/>
<dbReference type="PANTHER" id="PTHR46599:SF3">
    <property type="entry name" value="PIGGYBAC TRANSPOSABLE ELEMENT-DERIVED PROTEIN 4"/>
    <property type="match status" value="1"/>
</dbReference>
<dbReference type="Pfam" id="PF13843">
    <property type="entry name" value="DDE_Tnp_1_7"/>
    <property type="match status" value="1"/>
</dbReference>
<evidence type="ECO:0000313" key="3">
    <source>
        <dbReference type="Ensembl" id="ENSSFAP00005029033.1"/>
    </source>
</evidence>
<keyword evidence="4" id="KW-1185">Reference proteome</keyword>
<organism evidence="3 4">
    <name type="scientific">Salarias fasciatus</name>
    <name type="common">Jewelled blenny</name>
    <name type="synonym">Blennius fasciatus</name>
    <dbReference type="NCBI Taxonomy" id="181472"/>
    <lineage>
        <taxon>Eukaryota</taxon>
        <taxon>Metazoa</taxon>
        <taxon>Chordata</taxon>
        <taxon>Craniata</taxon>
        <taxon>Vertebrata</taxon>
        <taxon>Euteleostomi</taxon>
        <taxon>Actinopterygii</taxon>
        <taxon>Neopterygii</taxon>
        <taxon>Teleostei</taxon>
        <taxon>Neoteleostei</taxon>
        <taxon>Acanthomorphata</taxon>
        <taxon>Ovalentaria</taxon>
        <taxon>Blenniimorphae</taxon>
        <taxon>Blenniiformes</taxon>
        <taxon>Blennioidei</taxon>
        <taxon>Blenniidae</taxon>
        <taxon>Salariinae</taxon>
        <taxon>Salarias</taxon>
    </lineage>
</organism>